<dbReference type="PANTHER" id="PTHR33295:SF20">
    <property type="entry name" value="ATPASE"/>
    <property type="match status" value="1"/>
</dbReference>
<dbReference type="PANTHER" id="PTHR33295">
    <property type="entry name" value="ATPASE"/>
    <property type="match status" value="1"/>
</dbReference>
<dbReference type="Proteomes" id="UP001209344">
    <property type="component" value="Unassembled WGS sequence"/>
</dbReference>
<dbReference type="AlphaFoldDB" id="A0AAP3F7B4"/>
<reference evidence="2" key="1">
    <citation type="submission" date="2022-11" db="EMBL/GenBank/DDBJ databases">
        <title>Genomic repertoires linked with pathogenic potency of arthritogenic Prevotella copri isolated from the gut of rheumatoid arthritis patients.</title>
        <authorList>
            <person name="Nii T."/>
            <person name="Maeda Y."/>
            <person name="Motooka D."/>
            <person name="Naito M."/>
            <person name="Matsumoto Y."/>
            <person name="Ogawa T."/>
            <person name="Oguro-Igashira E."/>
            <person name="Kishikawa T."/>
            <person name="Yamashita M."/>
            <person name="Koizumi S."/>
            <person name="Kurakawa T."/>
            <person name="Okumura R."/>
            <person name="Kayama H."/>
            <person name="Murakami M."/>
            <person name="Sakaguchi T."/>
            <person name="Das B."/>
            <person name="Nakamura S."/>
            <person name="Okada Y."/>
            <person name="Kumanogoh A."/>
            <person name="Takeda K."/>
        </authorList>
    </citation>
    <scope>NUCLEOTIDE SEQUENCE</scope>
    <source>
        <strain evidence="2">F3-75</strain>
    </source>
</reference>
<dbReference type="Pfam" id="PF13635">
    <property type="entry name" value="DUF4143"/>
    <property type="match status" value="1"/>
</dbReference>
<gene>
    <name evidence="2" type="ORF">ONT16_15830</name>
</gene>
<name>A0AAP3F7B4_9BACT</name>
<evidence type="ECO:0000259" key="1">
    <source>
        <dbReference type="Pfam" id="PF13635"/>
    </source>
</evidence>
<protein>
    <submittedName>
        <fullName evidence="2">DUF4143 domain-containing protein</fullName>
    </submittedName>
</protein>
<dbReference type="EMBL" id="JAPDVK010000004">
    <property type="protein sequence ID" value="MCW4129685.1"/>
    <property type="molecule type" value="Genomic_DNA"/>
</dbReference>
<dbReference type="RefSeq" id="WP_264967080.1">
    <property type="nucleotide sequence ID" value="NZ_JAPDVK010000004.1"/>
</dbReference>
<feature type="domain" description="DUF4143" evidence="1">
    <location>
        <begin position="7"/>
        <end position="110"/>
    </location>
</feature>
<organism evidence="2 3">
    <name type="scientific">Segatella copri</name>
    <dbReference type="NCBI Taxonomy" id="165179"/>
    <lineage>
        <taxon>Bacteria</taxon>
        <taxon>Pseudomonadati</taxon>
        <taxon>Bacteroidota</taxon>
        <taxon>Bacteroidia</taxon>
        <taxon>Bacteroidales</taxon>
        <taxon>Prevotellaceae</taxon>
        <taxon>Segatella</taxon>
    </lineage>
</organism>
<evidence type="ECO:0000313" key="2">
    <source>
        <dbReference type="EMBL" id="MCW4129685.1"/>
    </source>
</evidence>
<sequence>MKSQGESIASAAIINYISFLCEAYILHKVNRYDIHGKRIFETNDKFYFEDNGIRNAIAGGIREGDIEKVIENIIYQNLIRLGYQVYVGQLQAGEIDFVCTKPGGERIYVQASYIIADDATIEREFGNLRAIKDNYPKYVISMTPLLTKNDDDGITHLHLRKFLTEGI</sequence>
<proteinExistence type="predicted"/>
<dbReference type="InterPro" id="IPR025420">
    <property type="entry name" value="DUF4143"/>
</dbReference>
<accession>A0AAP3F7B4</accession>
<evidence type="ECO:0000313" key="3">
    <source>
        <dbReference type="Proteomes" id="UP001209344"/>
    </source>
</evidence>
<comment type="caution">
    <text evidence="2">The sequence shown here is derived from an EMBL/GenBank/DDBJ whole genome shotgun (WGS) entry which is preliminary data.</text>
</comment>